<comment type="similarity">
    <text evidence="5">Belongs to the CbiD family.</text>
</comment>
<reference evidence="7" key="1">
    <citation type="submission" date="2022-09" db="EMBL/GenBank/DDBJ databases">
        <title>Characterization of three MwoI isoschizomers from sequenced genome and metagenomes.</title>
        <authorList>
            <person name="Fomenkov A."/>
            <person name="Xu S.Y."/>
            <person name="Roberts R.J."/>
        </authorList>
    </citation>
    <scope>NUCLEOTIDE SEQUENCE</scope>
    <source>
        <strain evidence="7">DSM 2970</strain>
    </source>
</reference>
<dbReference type="PANTHER" id="PTHR35863:SF1">
    <property type="entry name" value="COBALT-PRECORRIN-5B C(1)-METHYLTRANSFERASE"/>
    <property type="match status" value="1"/>
</dbReference>
<evidence type="ECO:0000256" key="6">
    <source>
        <dbReference type="SAM" id="MobiDB-lite"/>
    </source>
</evidence>
<dbReference type="GO" id="GO:0019251">
    <property type="term" value="P:anaerobic cobalamin biosynthetic process"/>
    <property type="evidence" value="ECO:0007669"/>
    <property type="project" value="UniProtKB-UniRule"/>
</dbReference>
<keyword evidence="3 5" id="KW-0808">Transferase</keyword>
<comment type="catalytic activity">
    <reaction evidence="5">
        <text>Co-precorrin-5B + S-adenosyl-L-methionine = Co-precorrin-6A + S-adenosyl-L-homocysteine</text>
        <dbReference type="Rhea" id="RHEA:26285"/>
        <dbReference type="ChEBI" id="CHEBI:57856"/>
        <dbReference type="ChEBI" id="CHEBI:59789"/>
        <dbReference type="ChEBI" id="CHEBI:60063"/>
        <dbReference type="ChEBI" id="CHEBI:60064"/>
        <dbReference type="EC" id="2.1.1.195"/>
    </reaction>
</comment>
<dbReference type="GO" id="GO:0032259">
    <property type="term" value="P:methylation"/>
    <property type="evidence" value="ECO:0007669"/>
    <property type="project" value="UniProtKB-KW"/>
</dbReference>
<dbReference type="InterPro" id="IPR036074">
    <property type="entry name" value="CbiD_sf"/>
</dbReference>
<sequence>MKDERVSGITTGTAATAAALASLLCLKGETVKTVTVKAPAGAIEVDVESVERLSMDTARASVVKRPYPDPDVTVNLEIVATVKLKGSPGVEIRGGRGVGTVTKPGLQVPPGEPAINPVPRKMIMENLEEHLDEDEGVAVTISVPGGEEVASRTMNPRLGIMGGISILGTTGIARPMSSKAYRESLACQLDIAVALGFRTVIMVPGNIGAGIAREYFKDTDPDAIIQMGNFPGYMLAEACRRGVGRIILLGHAGKLIKLAAGIFNTKNSVADGRRETMIAYSALEGVPGAVLEAMYSAGTTEEMIEHLERTGLTEKVFNRLADAIKERCGGRCSVPMEVLITTMDGRILNSNFRVPDDIHTVDGR</sequence>
<dbReference type="EC" id="2.1.1.195" evidence="5"/>
<dbReference type="EMBL" id="CP104550">
    <property type="protein sequence ID" value="UXH31112.1"/>
    <property type="molecule type" value="Genomic_DNA"/>
</dbReference>
<dbReference type="PANTHER" id="PTHR35863">
    <property type="entry name" value="COBALT-PRECORRIN-5B C(1)-METHYLTRANSFERASE"/>
    <property type="match status" value="1"/>
</dbReference>
<evidence type="ECO:0000256" key="1">
    <source>
        <dbReference type="ARBA" id="ARBA00022573"/>
    </source>
</evidence>
<evidence type="ECO:0000313" key="7">
    <source>
        <dbReference type="EMBL" id="UXH31112.1"/>
    </source>
</evidence>
<dbReference type="RefSeq" id="WP_074359143.1">
    <property type="nucleotide sequence ID" value="NZ_CP104550.1"/>
</dbReference>
<accession>A0A9E7RTA2</accession>
<evidence type="ECO:0000256" key="5">
    <source>
        <dbReference type="HAMAP-Rule" id="MF_00787"/>
    </source>
</evidence>
<comment type="pathway">
    <text evidence="5">Cofactor biosynthesis; adenosylcobalamin biosynthesis; cob(II)yrinate a,c-diamide from sirohydrochlorin (anaerobic route): step 6/10.</text>
</comment>
<keyword evidence="4 5" id="KW-0949">S-adenosyl-L-methionine</keyword>
<dbReference type="InterPro" id="IPR002748">
    <property type="entry name" value="CbiD"/>
</dbReference>
<name>A0A9E7RTA2_METWO</name>
<keyword evidence="1 5" id="KW-0169">Cobalamin biosynthesis</keyword>
<dbReference type="Proteomes" id="UP001065373">
    <property type="component" value="Chromosome"/>
</dbReference>
<dbReference type="KEGG" id="mwo:MWSIV6_1185"/>
<dbReference type="GeneID" id="75106802"/>
<dbReference type="GO" id="GO:0008168">
    <property type="term" value="F:methyltransferase activity"/>
    <property type="evidence" value="ECO:0007669"/>
    <property type="project" value="UniProtKB-UniRule"/>
</dbReference>
<evidence type="ECO:0000256" key="3">
    <source>
        <dbReference type="ARBA" id="ARBA00022679"/>
    </source>
</evidence>
<comment type="function">
    <text evidence="5">Catalyzes the methylation of C-1 in cobalt-precorrin-5B to form cobalt-precorrin-6A.</text>
</comment>
<keyword evidence="2 5" id="KW-0489">Methyltransferase</keyword>
<dbReference type="NCBIfam" id="TIGR00312">
    <property type="entry name" value="cbiD"/>
    <property type="match status" value="1"/>
</dbReference>
<organism evidence="7">
    <name type="scientific">Methanothermobacter wolfeii</name>
    <name type="common">Methanobacterium wolfei</name>
    <dbReference type="NCBI Taxonomy" id="145261"/>
    <lineage>
        <taxon>Archaea</taxon>
        <taxon>Methanobacteriati</taxon>
        <taxon>Methanobacteriota</taxon>
        <taxon>Methanomada group</taxon>
        <taxon>Methanobacteria</taxon>
        <taxon>Methanobacteriales</taxon>
        <taxon>Methanobacteriaceae</taxon>
        <taxon>Methanothermobacter</taxon>
    </lineage>
</organism>
<feature type="region of interest" description="Disordered" evidence="6">
    <location>
        <begin position="95"/>
        <end position="114"/>
    </location>
</feature>
<protein>
    <recommendedName>
        <fullName evidence="5">Cobalt-precorrin-5B C(1)-methyltransferase</fullName>
        <ecNumber evidence="5">2.1.1.195</ecNumber>
    </recommendedName>
    <alternativeName>
        <fullName evidence="5">Cobalt-precorrin-6A synthase</fullName>
    </alternativeName>
</protein>
<proteinExistence type="inferred from homology"/>
<dbReference type="SUPFAM" id="SSF111342">
    <property type="entry name" value="CbiD-like"/>
    <property type="match status" value="1"/>
</dbReference>
<dbReference type="HAMAP" id="MF_00787">
    <property type="entry name" value="CbiD"/>
    <property type="match status" value="1"/>
</dbReference>
<dbReference type="Gene3D" id="3.30.2110.10">
    <property type="entry name" value="CbiD-like"/>
    <property type="match status" value="1"/>
</dbReference>
<dbReference type="PIRSF" id="PIRSF026782">
    <property type="entry name" value="CbiD"/>
    <property type="match status" value="1"/>
</dbReference>
<evidence type="ECO:0000256" key="2">
    <source>
        <dbReference type="ARBA" id="ARBA00022603"/>
    </source>
</evidence>
<gene>
    <name evidence="5 7" type="primary">cbiD</name>
    <name evidence="7" type="ORF">N5910_06080</name>
</gene>
<evidence type="ECO:0000256" key="4">
    <source>
        <dbReference type="ARBA" id="ARBA00022691"/>
    </source>
</evidence>
<dbReference type="AlphaFoldDB" id="A0A9E7RTA2"/>
<dbReference type="Pfam" id="PF01888">
    <property type="entry name" value="CbiD"/>
    <property type="match status" value="1"/>
</dbReference>